<feature type="region of interest" description="Disordered" evidence="4">
    <location>
        <begin position="457"/>
        <end position="476"/>
    </location>
</feature>
<dbReference type="PANTHER" id="PTHR43765:SF2">
    <property type="entry name" value="2-DEHYDROPANTOATE 2-REDUCTASE"/>
    <property type="match status" value="1"/>
</dbReference>
<feature type="compositionally biased region" description="Acidic residues" evidence="4">
    <location>
        <begin position="111"/>
        <end position="120"/>
    </location>
</feature>
<keyword evidence="3" id="KW-0560">Oxidoreductase</keyword>
<dbReference type="OrthoDB" id="73846at2759"/>
<dbReference type="InterPro" id="IPR013752">
    <property type="entry name" value="KPA_reductase"/>
</dbReference>
<dbReference type="GO" id="GO:0050661">
    <property type="term" value="F:NADP binding"/>
    <property type="evidence" value="ECO:0007669"/>
    <property type="project" value="TreeGrafter"/>
</dbReference>
<dbReference type="InterPro" id="IPR050838">
    <property type="entry name" value="Ketopantoate_reductase"/>
</dbReference>
<evidence type="ECO:0000256" key="4">
    <source>
        <dbReference type="SAM" id="MobiDB-lite"/>
    </source>
</evidence>
<evidence type="ECO:0008006" key="9">
    <source>
        <dbReference type="Google" id="ProtNLM"/>
    </source>
</evidence>
<evidence type="ECO:0000259" key="5">
    <source>
        <dbReference type="Pfam" id="PF02558"/>
    </source>
</evidence>
<keyword evidence="8" id="KW-1185">Reference proteome</keyword>
<dbReference type="InterPro" id="IPR008927">
    <property type="entry name" value="6-PGluconate_DH-like_C_sf"/>
</dbReference>
<proteinExistence type="inferred from homology"/>
<dbReference type="InterPro" id="IPR013332">
    <property type="entry name" value="KPR_N"/>
</dbReference>
<evidence type="ECO:0000256" key="2">
    <source>
        <dbReference type="ARBA" id="ARBA00022857"/>
    </source>
</evidence>
<dbReference type="SUPFAM" id="SSF51735">
    <property type="entry name" value="NAD(P)-binding Rossmann-fold domains"/>
    <property type="match status" value="1"/>
</dbReference>
<dbReference type="GO" id="GO:0005739">
    <property type="term" value="C:mitochondrion"/>
    <property type="evidence" value="ECO:0007669"/>
    <property type="project" value="TreeGrafter"/>
</dbReference>
<evidence type="ECO:0000256" key="1">
    <source>
        <dbReference type="ARBA" id="ARBA00007870"/>
    </source>
</evidence>
<sequence length="476" mass="53962">MNSSKVADFYRVLPVVDKRIHILGMNAVGRFIAHSLRGVPNPPPITLIYHRRSDLYEWNESLQRIHVVTDGIAERRDGFDAELAIPKRRWHGKETGNELQDEGNEVGQQGEENEASVEDTPDLLEQESNEPIQSLIVSIKAPFVLSALSAVKHRIHPETVILFLQNGMGVVDQVTKEIFPDPETRPHYMVGINSHHLHPSPDNAFTSVHARFGTMALGLLPHERVRDPSAPYLPNEKFKPVYKEEPLQPVKARNPATPDLYTPPPQTANFTWSQNHRYLLRTLLRTPVFCATAYSPPDFLQLQLEKLALGSIINPLTVMLDARNGAILYNYSLTRVIRLLLSEISLVIRSLPELQYIPNLAQRFDPGRLETMVVSAAHRSRDNISGVLADVRRGRRTEIDYYNGWIVKRGEEQDVRCFMNYMMLNLVKGKQMMIGFEIGEGLPFVEPKTVEGGIEVRDMEASKEEEEEESEEGVPV</sequence>
<dbReference type="InterPro" id="IPR036291">
    <property type="entry name" value="NAD(P)-bd_dom_sf"/>
</dbReference>
<accession>A0A9P4RD77</accession>
<comment type="caution">
    <text evidence="7">The sequence shown here is derived from an EMBL/GenBank/DDBJ whole genome shotgun (WGS) entry which is preliminary data.</text>
</comment>
<evidence type="ECO:0000313" key="8">
    <source>
        <dbReference type="Proteomes" id="UP000799444"/>
    </source>
</evidence>
<dbReference type="Proteomes" id="UP000799444">
    <property type="component" value="Unassembled WGS sequence"/>
</dbReference>
<dbReference type="InterPro" id="IPR013328">
    <property type="entry name" value="6PGD_dom2"/>
</dbReference>
<feature type="region of interest" description="Disordered" evidence="4">
    <location>
        <begin position="90"/>
        <end position="120"/>
    </location>
</feature>
<dbReference type="AlphaFoldDB" id="A0A9P4RD77"/>
<dbReference type="Pfam" id="PF02558">
    <property type="entry name" value="ApbA"/>
    <property type="match status" value="1"/>
</dbReference>
<dbReference type="SUPFAM" id="SSF48179">
    <property type="entry name" value="6-phosphogluconate dehydrogenase C-terminal domain-like"/>
    <property type="match status" value="1"/>
</dbReference>
<evidence type="ECO:0000256" key="3">
    <source>
        <dbReference type="ARBA" id="ARBA00023002"/>
    </source>
</evidence>
<keyword evidence="2" id="KW-0521">NADP</keyword>
<comment type="similarity">
    <text evidence="1">Belongs to the ketopantoate reductase family.</text>
</comment>
<dbReference type="Gene3D" id="1.10.1040.10">
    <property type="entry name" value="N-(1-d-carboxylethyl)-l-norvaline Dehydrogenase, domain 2"/>
    <property type="match status" value="1"/>
</dbReference>
<evidence type="ECO:0000259" key="6">
    <source>
        <dbReference type="Pfam" id="PF08546"/>
    </source>
</evidence>
<organism evidence="7 8">
    <name type="scientific">Polyplosphaeria fusca</name>
    <dbReference type="NCBI Taxonomy" id="682080"/>
    <lineage>
        <taxon>Eukaryota</taxon>
        <taxon>Fungi</taxon>
        <taxon>Dikarya</taxon>
        <taxon>Ascomycota</taxon>
        <taxon>Pezizomycotina</taxon>
        <taxon>Dothideomycetes</taxon>
        <taxon>Pleosporomycetidae</taxon>
        <taxon>Pleosporales</taxon>
        <taxon>Tetraplosphaeriaceae</taxon>
        <taxon>Polyplosphaeria</taxon>
    </lineage>
</organism>
<name>A0A9P4RD77_9PLEO</name>
<dbReference type="Gene3D" id="3.40.50.720">
    <property type="entry name" value="NAD(P)-binding Rossmann-like Domain"/>
    <property type="match status" value="1"/>
</dbReference>
<gene>
    <name evidence="7" type="ORF">EJ04DRAFT_454090</name>
</gene>
<dbReference type="EMBL" id="ML996097">
    <property type="protein sequence ID" value="KAF2741536.1"/>
    <property type="molecule type" value="Genomic_DNA"/>
</dbReference>
<protein>
    <recommendedName>
        <fullName evidence="9">2-dehydropantoate 2-reductase</fullName>
    </recommendedName>
</protein>
<feature type="domain" description="Ketopantoate reductase N-terminal" evidence="5">
    <location>
        <begin position="97"/>
        <end position="219"/>
    </location>
</feature>
<dbReference type="PANTHER" id="PTHR43765">
    <property type="entry name" value="2-DEHYDROPANTOATE 2-REDUCTASE-RELATED"/>
    <property type="match status" value="1"/>
</dbReference>
<feature type="domain" description="Ketopantoate reductase C-terminal" evidence="6">
    <location>
        <begin position="298"/>
        <end position="431"/>
    </location>
</feature>
<evidence type="ECO:0000313" key="7">
    <source>
        <dbReference type="EMBL" id="KAF2741536.1"/>
    </source>
</evidence>
<dbReference type="Pfam" id="PF08546">
    <property type="entry name" value="ApbA_C"/>
    <property type="match status" value="1"/>
</dbReference>
<reference evidence="7" key="1">
    <citation type="journal article" date="2020" name="Stud. Mycol.">
        <title>101 Dothideomycetes genomes: a test case for predicting lifestyles and emergence of pathogens.</title>
        <authorList>
            <person name="Haridas S."/>
            <person name="Albert R."/>
            <person name="Binder M."/>
            <person name="Bloem J."/>
            <person name="Labutti K."/>
            <person name="Salamov A."/>
            <person name="Andreopoulos B."/>
            <person name="Baker S."/>
            <person name="Barry K."/>
            <person name="Bills G."/>
            <person name="Bluhm B."/>
            <person name="Cannon C."/>
            <person name="Castanera R."/>
            <person name="Culley D."/>
            <person name="Daum C."/>
            <person name="Ezra D."/>
            <person name="Gonzalez J."/>
            <person name="Henrissat B."/>
            <person name="Kuo A."/>
            <person name="Liang C."/>
            <person name="Lipzen A."/>
            <person name="Lutzoni F."/>
            <person name="Magnuson J."/>
            <person name="Mondo S."/>
            <person name="Nolan M."/>
            <person name="Ohm R."/>
            <person name="Pangilinan J."/>
            <person name="Park H.-J."/>
            <person name="Ramirez L."/>
            <person name="Alfaro M."/>
            <person name="Sun H."/>
            <person name="Tritt A."/>
            <person name="Yoshinaga Y."/>
            <person name="Zwiers L.-H."/>
            <person name="Turgeon B."/>
            <person name="Goodwin S."/>
            <person name="Spatafora J."/>
            <person name="Crous P."/>
            <person name="Grigoriev I."/>
        </authorList>
    </citation>
    <scope>NUCLEOTIDE SEQUENCE</scope>
    <source>
        <strain evidence="7">CBS 125425</strain>
    </source>
</reference>
<feature type="compositionally biased region" description="Acidic residues" evidence="4">
    <location>
        <begin position="463"/>
        <end position="476"/>
    </location>
</feature>
<dbReference type="GO" id="GO:0008677">
    <property type="term" value="F:2-dehydropantoate 2-reductase activity"/>
    <property type="evidence" value="ECO:0007669"/>
    <property type="project" value="TreeGrafter"/>
</dbReference>